<protein>
    <submittedName>
        <fullName evidence="2">Unannotated protein</fullName>
    </submittedName>
</protein>
<organism evidence="2">
    <name type="scientific">freshwater metagenome</name>
    <dbReference type="NCBI Taxonomy" id="449393"/>
    <lineage>
        <taxon>unclassified sequences</taxon>
        <taxon>metagenomes</taxon>
        <taxon>ecological metagenomes</taxon>
    </lineage>
</organism>
<sequence length="138" mass="15222">MCWKERSKYGATFGVEIIACNSDGRISAGCKYESRMSSTPGISAKSGNNFSINVRSPRSFPYEVVFSLTKKSSLTPLVDNQRASSNISVGRRETNAPRKYGIAQKEQRRSQPDAIFSGAHGALPKRLRRREPPAPKAD</sequence>
<evidence type="ECO:0000313" key="2">
    <source>
        <dbReference type="EMBL" id="CAB4829911.1"/>
    </source>
</evidence>
<dbReference type="AlphaFoldDB" id="A0A6J7AAM3"/>
<proteinExistence type="predicted"/>
<gene>
    <name evidence="2" type="ORF">UFOPK3166_00888</name>
</gene>
<evidence type="ECO:0000256" key="1">
    <source>
        <dbReference type="SAM" id="MobiDB-lite"/>
    </source>
</evidence>
<feature type="region of interest" description="Disordered" evidence="1">
    <location>
        <begin position="77"/>
        <end position="138"/>
    </location>
</feature>
<name>A0A6J7AAM3_9ZZZZ</name>
<reference evidence="2" key="1">
    <citation type="submission" date="2020-05" db="EMBL/GenBank/DDBJ databases">
        <authorList>
            <person name="Chiriac C."/>
            <person name="Salcher M."/>
            <person name="Ghai R."/>
            <person name="Kavagutti S V."/>
        </authorList>
    </citation>
    <scope>NUCLEOTIDE SEQUENCE</scope>
</reference>
<dbReference type="EMBL" id="CAFABD010000147">
    <property type="protein sequence ID" value="CAB4829911.1"/>
    <property type="molecule type" value="Genomic_DNA"/>
</dbReference>
<accession>A0A6J7AAM3</accession>